<evidence type="ECO:0000313" key="1">
    <source>
        <dbReference type="EMBL" id="QNG46178.1"/>
    </source>
</evidence>
<organism evidence="1 2">
    <name type="scientific">Sphingobium yanoikuyae</name>
    <name type="common">Sphingomonas yanoikuyae</name>
    <dbReference type="NCBI Taxonomy" id="13690"/>
    <lineage>
        <taxon>Bacteria</taxon>
        <taxon>Pseudomonadati</taxon>
        <taxon>Pseudomonadota</taxon>
        <taxon>Alphaproteobacteria</taxon>
        <taxon>Sphingomonadales</taxon>
        <taxon>Sphingomonadaceae</taxon>
        <taxon>Sphingobium</taxon>
    </lineage>
</organism>
<dbReference type="Proteomes" id="UP000515377">
    <property type="component" value="Chromosome"/>
</dbReference>
<name>A0A9X7YDD3_SPHYA</name>
<dbReference type="AlphaFoldDB" id="A0A9X7YDD3"/>
<accession>A0A9X7YDD3</accession>
<proteinExistence type="predicted"/>
<dbReference type="EMBL" id="CP060122">
    <property type="protein sequence ID" value="QNG46178.1"/>
    <property type="molecule type" value="Genomic_DNA"/>
</dbReference>
<protein>
    <submittedName>
        <fullName evidence="1">Uncharacterized protein</fullName>
    </submittedName>
</protein>
<reference evidence="1 2" key="1">
    <citation type="submission" date="2020-07" db="EMBL/GenBank/DDBJ databases">
        <title>Whole genome sequence of Sphingobium yanoikuyae A3.</title>
        <authorList>
            <person name="Han S.-S."/>
        </authorList>
    </citation>
    <scope>NUCLEOTIDE SEQUENCE [LARGE SCALE GENOMIC DNA]</scope>
    <source>
        <strain evidence="1 2">A3</strain>
    </source>
</reference>
<evidence type="ECO:0000313" key="2">
    <source>
        <dbReference type="Proteomes" id="UP000515377"/>
    </source>
</evidence>
<gene>
    <name evidence="1" type="ORF">H3V42_00370</name>
</gene>
<sequence length="70" mass="7383">MPPTTGAAIPAAPRKTLLEWIEHDDGDQTSSPIPKCSRQAAALHPQILVAQEGRGEPLAPPRGFHLAPLG</sequence>